<evidence type="ECO:0000313" key="2">
    <source>
        <dbReference type="Proteomes" id="UP000579281"/>
    </source>
</evidence>
<dbReference type="Proteomes" id="UP000579281">
    <property type="component" value="Unassembled WGS sequence"/>
</dbReference>
<dbReference type="AlphaFoldDB" id="A0A841KXM1"/>
<accession>A0A841KXM1</accession>
<dbReference type="EMBL" id="JACHEN010000033">
    <property type="protein sequence ID" value="MBB6218093.1"/>
    <property type="molecule type" value="Genomic_DNA"/>
</dbReference>
<proteinExistence type="predicted"/>
<sequence length="224" mass="24912">MAEEAKGTLKDDVTSISDQGKTSLITLSITATTDVKNKKSKSGKTKKTTVELTEIDGVKYQIVATNEEKSKPRATVEDKIRSIGLVNKVTGTLIEKYKKGEITSNHVRDISKINTIENVTKLASDSQRKLAEIIIENRNIQNDINSSEAAILLLKSGQRDKFVVDTWYRGILRLVQKLRCYAEVSEEAVAALSFEQNSHLSANIKELISKLNALLLLLEKHSKK</sequence>
<organism evidence="1 2">
    <name type="scientific">Anaerosolibacter carboniphilus</name>
    <dbReference type="NCBI Taxonomy" id="1417629"/>
    <lineage>
        <taxon>Bacteria</taxon>
        <taxon>Bacillati</taxon>
        <taxon>Bacillota</taxon>
        <taxon>Clostridia</taxon>
        <taxon>Peptostreptococcales</taxon>
        <taxon>Thermotaleaceae</taxon>
        <taxon>Anaerosolibacter</taxon>
    </lineage>
</organism>
<keyword evidence="2" id="KW-1185">Reference proteome</keyword>
<name>A0A841KXM1_9FIRM</name>
<dbReference type="RefSeq" id="WP_184312597.1">
    <property type="nucleotide sequence ID" value="NZ_JACHEN010000033.1"/>
</dbReference>
<comment type="caution">
    <text evidence="1">The sequence shown here is derived from an EMBL/GenBank/DDBJ whole genome shotgun (WGS) entry which is preliminary data.</text>
</comment>
<evidence type="ECO:0000313" key="1">
    <source>
        <dbReference type="EMBL" id="MBB6218093.1"/>
    </source>
</evidence>
<reference evidence="1 2" key="1">
    <citation type="submission" date="2020-08" db="EMBL/GenBank/DDBJ databases">
        <title>Genomic Encyclopedia of Type Strains, Phase IV (KMG-IV): sequencing the most valuable type-strain genomes for metagenomic binning, comparative biology and taxonomic classification.</title>
        <authorList>
            <person name="Goeker M."/>
        </authorList>
    </citation>
    <scope>NUCLEOTIDE SEQUENCE [LARGE SCALE GENOMIC DNA]</scope>
    <source>
        <strain evidence="1 2">DSM 103526</strain>
    </source>
</reference>
<gene>
    <name evidence="1" type="ORF">HNQ80_004233</name>
</gene>
<protein>
    <submittedName>
        <fullName evidence="1">Uncharacterized protein</fullName>
    </submittedName>
</protein>